<organism evidence="2 3">
    <name type="scientific">Cordylochernes scorpioides</name>
    <dbReference type="NCBI Taxonomy" id="51811"/>
    <lineage>
        <taxon>Eukaryota</taxon>
        <taxon>Metazoa</taxon>
        <taxon>Ecdysozoa</taxon>
        <taxon>Arthropoda</taxon>
        <taxon>Chelicerata</taxon>
        <taxon>Arachnida</taxon>
        <taxon>Pseudoscorpiones</taxon>
        <taxon>Cheliferoidea</taxon>
        <taxon>Chernetidae</taxon>
        <taxon>Cordylochernes</taxon>
    </lineage>
</organism>
<feature type="compositionally biased region" description="Basic and acidic residues" evidence="1">
    <location>
        <begin position="1"/>
        <end position="14"/>
    </location>
</feature>
<accession>A0ABY6LBX2</accession>
<dbReference type="EMBL" id="CP092878">
    <property type="protein sequence ID" value="UYV78670.1"/>
    <property type="molecule type" value="Genomic_DNA"/>
</dbReference>
<protein>
    <submittedName>
        <fullName evidence="2">Uncharacterized protein</fullName>
    </submittedName>
</protein>
<gene>
    <name evidence="2" type="ORF">LAZ67_16002331</name>
</gene>
<evidence type="ECO:0000313" key="2">
    <source>
        <dbReference type="EMBL" id="UYV78670.1"/>
    </source>
</evidence>
<feature type="region of interest" description="Disordered" evidence="1">
    <location>
        <begin position="1"/>
        <end position="22"/>
    </location>
</feature>
<reference evidence="2 3" key="1">
    <citation type="submission" date="2022-01" db="EMBL/GenBank/DDBJ databases">
        <title>A chromosomal length assembly of Cordylochernes scorpioides.</title>
        <authorList>
            <person name="Zeh D."/>
            <person name="Zeh J."/>
        </authorList>
    </citation>
    <scope>NUCLEOTIDE SEQUENCE [LARGE SCALE GENOMIC DNA]</scope>
    <source>
        <strain evidence="2">IN4F17</strain>
        <tissue evidence="2">Whole Body</tissue>
    </source>
</reference>
<sequence length="231" mass="26193">MDKPRTSDNFDRKPNNHGKKKRAVTFLDPDAIKRRPQASVFSSPLFQFNIRPAAQAAPIEKRAVTFLDPDAIKRRPQASVFSSPLFQFNIRPAAQAAPIELCLLPLRLHGRVDIEVRLASVATLLAFTIIERSPDLQGWIFRRVLDDDALAILASAKTGIHRWKATVFLVVMVQPRTVSDSDVQEIPRGESVRCFQEPHQSSQLVLRLTANPKAIWNFSKIRERAQTERRP</sequence>
<evidence type="ECO:0000256" key="1">
    <source>
        <dbReference type="SAM" id="MobiDB-lite"/>
    </source>
</evidence>
<name>A0ABY6LBX2_9ARAC</name>
<keyword evidence="3" id="KW-1185">Reference proteome</keyword>
<evidence type="ECO:0000313" key="3">
    <source>
        <dbReference type="Proteomes" id="UP001235939"/>
    </source>
</evidence>
<dbReference type="Proteomes" id="UP001235939">
    <property type="component" value="Chromosome 16"/>
</dbReference>
<proteinExistence type="predicted"/>